<name>A0A8S2E0H5_9BILA</name>
<dbReference type="Proteomes" id="UP000682733">
    <property type="component" value="Unassembled WGS sequence"/>
</dbReference>
<feature type="region of interest" description="Disordered" evidence="1">
    <location>
        <begin position="1"/>
        <end position="23"/>
    </location>
</feature>
<dbReference type="AlphaFoldDB" id="A0A8S2E0H5"/>
<evidence type="ECO:0000313" key="3">
    <source>
        <dbReference type="EMBL" id="CAF3821501.1"/>
    </source>
</evidence>
<evidence type="ECO:0000256" key="1">
    <source>
        <dbReference type="SAM" id="MobiDB-lite"/>
    </source>
</evidence>
<comment type="caution">
    <text evidence="2">The sequence shown here is derived from an EMBL/GenBank/DDBJ whole genome shotgun (WGS) entry which is preliminary data.</text>
</comment>
<evidence type="ECO:0000313" key="4">
    <source>
        <dbReference type="Proteomes" id="UP000677228"/>
    </source>
</evidence>
<feature type="compositionally biased region" description="Basic and acidic residues" evidence="1">
    <location>
        <begin position="8"/>
        <end position="19"/>
    </location>
</feature>
<reference evidence="2" key="1">
    <citation type="submission" date="2021-02" db="EMBL/GenBank/DDBJ databases">
        <authorList>
            <person name="Nowell W R."/>
        </authorList>
    </citation>
    <scope>NUCLEOTIDE SEQUENCE</scope>
</reference>
<gene>
    <name evidence="2" type="ORF">OVA965_LOCUS17139</name>
    <name evidence="3" type="ORF">TMI583_LOCUS17150</name>
</gene>
<sequence>SVKKHRMKYDEQGNLIDDKTDNDEQSAEAEFARIFTKYY</sequence>
<protein>
    <submittedName>
        <fullName evidence="2">Uncharacterized protein</fullName>
    </submittedName>
</protein>
<dbReference type="EMBL" id="CAJNOK010008135">
    <property type="protein sequence ID" value="CAF1055196.1"/>
    <property type="molecule type" value="Genomic_DNA"/>
</dbReference>
<organism evidence="2 4">
    <name type="scientific">Didymodactylos carnosus</name>
    <dbReference type="NCBI Taxonomy" id="1234261"/>
    <lineage>
        <taxon>Eukaryota</taxon>
        <taxon>Metazoa</taxon>
        <taxon>Spiralia</taxon>
        <taxon>Gnathifera</taxon>
        <taxon>Rotifera</taxon>
        <taxon>Eurotatoria</taxon>
        <taxon>Bdelloidea</taxon>
        <taxon>Philodinida</taxon>
        <taxon>Philodinidae</taxon>
        <taxon>Didymodactylos</taxon>
    </lineage>
</organism>
<feature type="non-terminal residue" evidence="2">
    <location>
        <position position="1"/>
    </location>
</feature>
<evidence type="ECO:0000313" key="2">
    <source>
        <dbReference type="EMBL" id="CAF1055196.1"/>
    </source>
</evidence>
<proteinExistence type="predicted"/>
<accession>A0A8S2E0H5</accession>
<dbReference type="EMBL" id="CAJOBA010008148">
    <property type="protein sequence ID" value="CAF3821501.1"/>
    <property type="molecule type" value="Genomic_DNA"/>
</dbReference>
<dbReference type="Proteomes" id="UP000677228">
    <property type="component" value="Unassembled WGS sequence"/>
</dbReference>